<gene>
    <name evidence="2" type="ORF">DFQ12_1879</name>
</gene>
<proteinExistence type="predicted"/>
<name>A0A420BK52_SPHD1</name>
<feature type="transmembrane region" description="Helical" evidence="1">
    <location>
        <begin position="26"/>
        <end position="51"/>
    </location>
</feature>
<keyword evidence="1" id="KW-1133">Transmembrane helix</keyword>
<evidence type="ECO:0000313" key="3">
    <source>
        <dbReference type="Proteomes" id="UP000286246"/>
    </source>
</evidence>
<dbReference type="PANTHER" id="PTHR34219:SF3">
    <property type="entry name" value="BLL7967 PROTEIN"/>
    <property type="match status" value="1"/>
</dbReference>
<dbReference type="PANTHER" id="PTHR34219">
    <property type="entry name" value="IRON-REGULATED INNER MEMBRANE PROTEIN-RELATED"/>
    <property type="match status" value="1"/>
</dbReference>
<sequence length="402" mass="46119">MVEVAGPLLQHMAKSKKSLFRRISNWLHLWLGLFSGIVVFVVCLTAAIWTFRDEFVLFLTPGQYVEQSDSPFLKPSQLIQAVAKDIPGDSLGRILSLEFRNRNKSCILGYGPDRHGNYHDLYLNPYTGQKLYHRINEDGISVFNDFLRAGHRFFWFPRPYGSYFVGANCLLFLITLITGFIWWYPNKWNKSTRDKSFKIKWGASWKRVNLDLHNVLGFYTLIFTVILTVTGVVFTFGWFDDGYHWLVTGGKARLEHPHKGLSDTTRLTSDFKQPDDEIWRRYQQQQHVRINYPKDAKDVYTVYLNPTTGHNDMTTWYGLDQKSLSVVGGVSKDEQISFGQQIYRANFDIHVGTIGGLPTKILASLASLVGASLPVTGFIIWYNRKWGKKRKPARAAASNTKA</sequence>
<comment type="caution">
    <text evidence="2">The sequence shown here is derived from an EMBL/GenBank/DDBJ whole genome shotgun (WGS) entry which is preliminary data.</text>
</comment>
<feature type="transmembrane region" description="Helical" evidence="1">
    <location>
        <begin position="216"/>
        <end position="239"/>
    </location>
</feature>
<protein>
    <submittedName>
        <fullName evidence="2">Putative iron-regulated membrane protein</fullName>
    </submittedName>
</protein>
<feature type="transmembrane region" description="Helical" evidence="1">
    <location>
        <begin position="361"/>
        <end position="382"/>
    </location>
</feature>
<dbReference type="Proteomes" id="UP000286246">
    <property type="component" value="Unassembled WGS sequence"/>
</dbReference>
<organism evidence="2 3">
    <name type="scientific">Sphingobacterium detergens</name>
    <dbReference type="NCBI Taxonomy" id="1145106"/>
    <lineage>
        <taxon>Bacteria</taxon>
        <taxon>Pseudomonadati</taxon>
        <taxon>Bacteroidota</taxon>
        <taxon>Sphingobacteriia</taxon>
        <taxon>Sphingobacteriales</taxon>
        <taxon>Sphingobacteriaceae</taxon>
        <taxon>Sphingobacterium</taxon>
    </lineage>
</organism>
<feature type="transmembrane region" description="Helical" evidence="1">
    <location>
        <begin position="163"/>
        <end position="184"/>
    </location>
</feature>
<dbReference type="EMBL" id="RAPY01000001">
    <property type="protein sequence ID" value="RKE57005.1"/>
    <property type="molecule type" value="Genomic_DNA"/>
</dbReference>
<dbReference type="OrthoDB" id="111691at2"/>
<accession>A0A420BK52</accession>
<dbReference type="InterPro" id="IPR005625">
    <property type="entry name" value="PepSY-ass_TM"/>
</dbReference>
<evidence type="ECO:0000313" key="2">
    <source>
        <dbReference type="EMBL" id="RKE57005.1"/>
    </source>
</evidence>
<reference evidence="2 3" key="1">
    <citation type="submission" date="2018-09" db="EMBL/GenBank/DDBJ databases">
        <title>Genomic Encyclopedia of Type Strains, Phase III (KMG-III): the genomes of soil and plant-associated and newly described type strains.</title>
        <authorList>
            <person name="Whitman W."/>
        </authorList>
    </citation>
    <scope>NUCLEOTIDE SEQUENCE [LARGE SCALE GENOMIC DNA]</scope>
    <source>
        <strain evidence="2 3">CECT 7938</strain>
    </source>
</reference>
<keyword evidence="1" id="KW-0812">Transmembrane</keyword>
<dbReference type="AlphaFoldDB" id="A0A420BK52"/>
<keyword evidence="1" id="KW-0472">Membrane</keyword>
<evidence type="ECO:0000256" key="1">
    <source>
        <dbReference type="SAM" id="Phobius"/>
    </source>
</evidence>
<dbReference type="Pfam" id="PF03929">
    <property type="entry name" value="PepSY_TM"/>
    <property type="match status" value="1"/>
</dbReference>
<keyword evidence="3" id="KW-1185">Reference proteome</keyword>